<dbReference type="Proteomes" id="UP000799428">
    <property type="component" value="Unassembled WGS sequence"/>
</dbReference>
<name>A0A6G1KDW9_9PLEO</name>
<keyword evidence="5" id="KW-1185">Reference proteome</keyword>
<gene>
    <name evidence="4" type="ORF">K504DRAFT_466066</name>
</gene>
<reference evidence="4" key="1">
    <citation type="journal article" date="2020" name="Stud. Mycol.">
        <title>101 Dothideomycetes genomes: a test case for predicting lifestyles and emergence of pathogens.</title>
        <authorList>
            <person name="Haridas S."/>
            <person name="Albert R."/>
            <person name="Binder M."/>
            <person name="Bloem J."/>
            <person name="Labutti K."/>
            <person name="Salamov A."/>
            <person name="Andreopoulos B."/>
            <person name="Baker S."/>
            <person name="Barry K."/>
            <person name="Bills G."/>
            <person name="Bluhm B."/>
            <person name="Cannon C."/>
            <person name="Castanera R."/>
            <person name="Culley D."/>
            <person name="Daum C."/>
            <person name="Ezra D."/>
            <person name="Gonzalez J."/>
            <person name="Henrissat B."/>
            <person name="Kuo A."/>
            <person name="Liang C."/>
            <person name="Lipzen A."/>
            <person name="Lutzoni F."/>
            <person name="Magnuson J."/>
            <person name="Mondo S."/>
            <person name="Nolan M."/>
            <person name="Ohm R."/>
            <person name="Pangilinan J."/>
            <person name="Park H.-J."/>
            <person name="Ramirez L."/>
            <person name="Alfaro M."/>
            <person name="Sun H."/>
            <person name="Tritt A."/>
            <person name="Yoshinaga Y."/>
            <person name="Zwiers L.-H."/>
            <person name="Turgeon B."/>
            <person name="Goodwin S."/>
            <person name="Spatafora J."/>
            <person name="Crous P."/>
            <person name="Grigoriev I."/>
        </authorList>
    </citation>
    <scope>NUCLEOTIDE SEQUENCE</scope>
    <source>
        <strain evidence="4">CBS 279.74</strain>
    </source>
</reference>
<feature type="region of interest" description="Disordered" evidence="2">
    <location>
        <begin position="52"/>
        <end position="82"/>
    </location>
</feature>
<organism evidence="4 5">
    <name type="scientific">Pleomassaria siparia CBS 279.74</name>
    <dbReference type="NCBI Taxonomy" id="1314801"/>
    <lineage>
        <taxon>Eukaryota</taxon>
        <taxon>Fungi</taxon>
        <taxon>Dikarya</taxon>
        <taxon>Ascomycota</taxon>
        <taxon>Pezizomycotina</taxon>
        <taxon>Dothideomycetes</taxon>
        <taxon>Pleosporomycetidae</taxon>
        <taxon>Pleosporales</taxon>
        <taxon>Pleomassariaceae</taxon>
        <taxon>Pleomassaria</taxon>
    </lineage>
</organism>
<evidence type="ECO:0000259" key="3">
    <source>
        <dbReference type="SMART" id="SM00066"/>
    </source>
</evidence>
<dbReference type="EMBL" id="MU005768">
    <property type="protein sequence ID" value="KAF2711028.1"/>
    <property type="molecule type" value="Genomic_DNA"/>
</dbReference>
<evidence type="ECO:0000313" key="4">
    <source>
        <dbReference type="EMBL" id="KAF2711028.1"/>
    </source>
</evidence>
<dbReference type="InterPro" id="IPR001138">
    <property type="entry name" value="Zn2Cys6_DnaBD"/>
</dbReference>
<evidence type="ECO:0000313" key="5">
    <source>
        <dbReference type="Proteomes" id="UP000799428"/>
    </source>
</evidence>
<dbReference type="OrthoDB" id="4137815at2759"/>
<dbReference type="AlphaFoldDB" id="A0A6G1KDW9"/>
<evidence type="ECO:0000256" key="1">
    <source>
        <dbReference type="ARBA" id="ARBA00023242"/>
    </source>
</evidence>
<dbReference type="InterPro" id="IPR036864">
    <property type="entry name" value="Zn2-C6_fun-type_DNA-bd_sf"/>
</dbReference>
<feature type="domain" description="Zn(2)-C6 fungal-type" evidence="3">
    <location>
        <begin position="9"/>
        <end position="55"/>
    </location>
</feature>
<feature type="compositionally biased region" description="Low complexity" evidence="2">
    <location>
        <begin position="60"/>
        <end position="74"/>
    </location>
</feature>
<sequence length="473" mass="52542">MATIAARVRKPRTACDQCYRLKERCTRASTVTVCTRCSRLDLVCSTVRPVRPAGRRPRCRTQSVSGTTSSQSNTAGGPVDTDVSSWLRDIPNHDLPAEEKELMMFLLGRPENLECLVMGPSFQAAEQRSLAAPLPAALPILKDAYLAFAASLKSLQSGGTATEEARSTSLRHASSAMKTLRSLPVVTPQDAALCLALGTTLASFVYSAIGVGLADICHYCLSTTSLFLETTMPDPDTEPWQSFLILLEIMDCLVHRQKPTLRIPLRKLERIDRRVGLCLPLLPHYYDLCVISHSLANTTDASYLARIHKQLDKTQAAIAEWLPSPSLHLVDEFDSAEIVNLLAQARIYRLAALLVSHRLRHMFGDEDGQADIWSKEIMMELELARRITRRSVQCVTLPFLVAAVEVRATDARLGTLRNVDHYVDRFTPVLQQAGRIFLTRVWSERDGKATSCWFDSIWKPCPVLHSIDAACTV</sequence>
<protein>
    <recommendedName>
        <fullName evidence="3">Zn(2)-C6 fungal-type domain-containing protein</fullName>
    </recommendedName>
</protein>
<dbReference type="SMART" id="SM00066">
    <property type="entry name" value="GAL4"/>
    <property type="match status" value="1"/>
</dbReference>
<accession>A0A6G1KDW9</accession>
<keyword evidence="1" id="KW-0539">Nucleus</keyword>
<dbReference type="GO" id="GO:0000981">
    <property type="term" value="F:DNA-binding transcription factor activity, RNA polymerase II-specific"/>
    <property type="evidence" value="ECO:0007669"/>
    <property type="project" value="InterPro"/>
</dbReference>
<dbReference type="GO" id="GO:0008270">
    <property type="term" value="F:zinc ion binding"/>
    <property type="evidence" value="ECO:0007669"/>
    <property type="project" value="InterPro"/>
</dbReference>
<evidence type="ECO:0000256" key="2">
    <source>
        <dbReference type="SAM" id="MobiDB-lite"/>
    </source>
</evidence>
<dbReference type="CDD" id="cd00067">
    <property type="entry name" value="GAL4"/>
    <property type="match status" value="1"/>
</dbReference>
<proteinExistence type="predicted"/>
<dbReference type="SUPFAM" id="SSF57701">
    <property type="entry name" value="Zn2/Cys6 DNA-binding domain"/>
    <property type="match status" value="1"/>
</dbReference>